<organism evidence="3 4">
    <name type="scientific">candidate division CSSED10-310 bacterium</name>
    <dbReference type="NCBI Taxonomy" id="2855610"/>
    <lineage>
        <taxon>Bacteria</taxon>
        <taxon>Bacteria division CSSED10-310</taxon>
    </lineage>
</organism>
<evidence type="ECO:0000256" key="1">
    <source>
        <dbReference type="SAM" id="Phobius"/>
    </source>
</evidence>
<evidence type="ECO:0008006" key="5">
    <source>
        <dbReference type="Google" id="ProtNLM"/>
    </source>
</evidence>
<evidence type="ECO:0000256" key="2">
    <source>
        <dbReference type="SAM" id="SignalP"/>
    </source>
</evidence>
<feature type="non-terminal residue" evidence="3">
    <location>
        <position position="119"/>
    </location>
</feature>
<keyword evidence="2" id="KW-0732">Signal</keyword>
<keyword evidence="1" id="KW-0472">Membrane</keyword>
<sequence>MNRLIILTAMAVFLSNIFVPRAWAGTEDDTLFPDHFLTSQIFVEPESGGSLFYSLDRELETEQLDNYGRRVLYAHGVVGTGFLCYLVYGYYVFWQDVEYYSFKISGWDDTYQRSYAGGS</sequence>
<evidence type="ECO:0000313" key="4">
    <source>
        <dbReference type="Proteomes" id="UP001594351"/>
    </source>
</evidence>
<reference evidence="3 4" key="1">
    <citation type="submission" date="2024-09" db="EMBL/GenBank/DDBJ databases">
        <title>Laminarin stimulates single cell rates of sulfate reduction while oxygen inhibits transcriptomic activity in coastal marine sediment.</title>
        <authorList>
            <person name="Lindsay M."/>
            <person name="Orcutt B."/>
            <person name="Emerson D."/>
            <person name="Stepanauskas R."/>
            <person name="D'Angelo T."/>
        </authorList>
    </citation>
    <scope>NUCLEOTIDE SEQUENCE [LARGE SCALE GENOMIC DNA]</scope>
    <source>
        <strain evidence="3">SAG AM-311-K15</strain>
    </source>
</reference>
<keyword evidence="4" id="KW-1185">Reference proteome</keyword>
<keyword evidence="1" id="KW-0812">Transmembrane</keyword>
<feature type="transmembrane region" description="Helical" evidence="1">
    <location>
        <begin position="72"/>
        <end position="93"/>
    </location>
</feature>
<comment type="caution">
    <text evidence="3">The sequence shown here is derived from an EMBL/GenBank/DDBJ whole genome shotgun (WGS) entry which is preliminary data.</text>
</comment>
<dbReference type="Proteomes" id="UP001594351">
    <property type="component" value="Unassembled WGS sequence"/>
</dbReference>
<evidence type="ECO:0000313" key="3">
    <source>
        <dbReference type="EMBL" id="MFC1853881.1"/>
    </source>
</evidence>
<gene>
    <name evidence="3" type="ORF">ACFL27_27165</name>
</gene>
<feature type="signal peptide" evidence="2">
    <location>
        <begin position="1"/>
        <end position="24"/>
    </location>
</feature>
<keyword evidence="1" id="KW-1133">Transmembrane helix</keyword>
<feature type="chain" id="PRO_5047499331" description="DUF5683 domain-containing protein" evidence="2">
    <location>
        <begin position="25"/>
        <end position="119"/>
    </location>
</feature>
<dbReference type="EMBL" id="JBHPBY010000633">
    <property type="protein sequence ID" value="MFC1853881.1"/>
    <property type="molecule type" value="Genomic_DNA"/>
</dbReference>
<name>A0ABV6Z600_UNCC1</name>
<proteinExistence type="predicted"/>
<protein>
    <recommendedName>
        <fullName evidence="5">DUF5683 domain-containing protein</fullName>
    </recommendedName>
</protein>
<accession>A0ABV6Z600</accession>